<evidence type="ECO:0000256" key="1">
    <source>
        <dbReference type="ARBA" id="ARBA00022801"/>
    </source>
</evidence>
<gene>
    <name evidence="5" type="ORF">Pan181_18120</name>
</gene>
<keyword evidence="4" id="KW-0732">Signal</keyword>
<evidence type="ECO:0000256" key="4">
    <source>
        <dbReference type="SAM" id="SignalP"/>
    </source>
</evidence>
<evidence type="ECO:0000313" key="6">
    <source>
        <dbReference type="Proteomes" id="UP000315750"/>
    </source>
</evidence>
<dbReference type="Proteomes" id="UP000315750">
    <property type="component" value="Chromosome"/>
</dbReference>
<organism evidence="5 6">
    <name type="scientific">Aeoliella mucimassa</name>
    <dbReference type="NCBI Taxonomy" id="2527972"/>
    <lineage>
        <taxon>Bacteria</taxon>
        <taxon>Pseudomonadati</taxon>
        <taxon>Planctomycetota</taxon>
        <taxon>Planctomycetia</taxon>
        <taxon>Pirellulales</taxon>
        <taxon>Lacipirellulaceae</taxon>
        <taxon>Aeoliella</taxon>
    </lineage>
</organism>
<dbReference type="GO" id="GO:0003847">
    <property type="term" value="F:1-alkyl-2-acetylglycerophosphocholine esterase activity"/>
    <property type="evidence" value="ECO:0007669"/>
    <property type="project" value="TreeGrafter"/>
</dbReference>
<dbReference type="SUPFAM" id="SSF53474">
    <property type="entry name" value="alpha/beta-Hydrolases"/>
    <property type="match status" value="1"/>
</dbReference>
<dbReference type="OrthoDB" id="192696at2"/>
<keyword evidence="1 5" id="KW-0378">Hydrolase</keyword>
<dbReference type="RefSeq" id="WP_145246459.1">
    <property type="nucleotide sequence ID" value="NZ_CP036278.1"/>
</dbReference>
<reference evidence="5 6" key="1">
    <citation type="submission" date="2019-02" db="EMBL/GenBank/DDBJ databases">
        <title>Deep-cultivation of Planctomycetes and their phenomic and genomic characterization uncovers novel biology.</title>
        <authorList>
            <person name="Wiegand S."/>
            <person name="Jogler M."/>
            <person name="Boedeker C."/>
            <person name="Pinto D."/>
            <person name="Vollmers J."/>
            <person name="Rivas-Marin E."/>
            <person name="Kohn T."/>
            <person name="Peeters S.H."/>
            <person name="Heuer A."/>
            <person name="Rast P."/>
            <person name="Oberbeckmann S."/>
            <person name="Bunk B."/>
            <person name="Jeske O."/>
            <person name="Meyerdierks A."/>
            <person name="Storesund J.E."/>
            <person name="Kallscheuer N."/>
            <person name="Luecker S."/>
            <person name="Lage O.M."/>
            <person name="Pohl T."/>
            <person name="Merkel B.J."/>
            <person name="Hornburger P."/>
            <person name="Mueller R.-W."/>
            <person name="Bruemmer F."/>
            <person name="Labrenz M."/>
            <person name="Spormann A.M."/>
            <person name="Op den Camp H."/>
            <person name="Overmann J."/>
            <person name="Amann R."/>
            <person name="Jetten M.S.M."/>
            <person name="Mascher T."/>
            <person name="Medema M.H."/>
            <person name="Devos D.P."/>
            <person name="Kaster A.-K."/>
            <person name="Ovreas L."/>
            <person name="Rohde M."/>
            <person name="Galperin M.Y."/>
            <person name="Jogler C."/>
        </authorList>
    </citation>
    <scope>NUCLEOTIDE SEQUENCE [LARGE SCALE GENOMIC DNA]</scope>
    <source>
        <strain evidence="5 6">Pan181</strain>
    </source>
</reference>
<dbReference type="PANTHER" id="PTHR10272:SF0">
    <property type="entry name" value="PLATELET-ACTIVATING FACTOR ACETYLHYDROLASE"/>
    <property type="match status" value="1"/>
</dbReference>
<dbReference type="GO" id="GO:0016042">
    <property type="term" value="P:lipid catabolic process"/>
    <property type="evidence" value="ECO:0007669"/>
    <property type="project" value="UniProtKB-KW"/>
</dbReference>
<dbReference type="AlphaFoldDB" id="A0A518ALM2"/>
<accession>A0A518ALM2</accession>
<keyword evidence="2" id="KW-0442">Lipid degradation</keyword>
<evidence type="ECO:0000313" key="5">
    <source>
        <dbReference type="EMBL" id="QDU55619.1"/>
    </source>
</evidence>
<evidence type="ECO:0000256" key="3">
    <source>
        <dbReference type="ARBA" id="ARBA00023098"/>
    </source>
</evidence>
<feature type="signal peptide" evidence="4">
    <location>
        <begin position="1"/>
        <end position="24"/>
    </location>
</feature>
<feature type="chain" id="PRO_5022009750" evidence="4">
    <location>
        <begin position="25"/>
        <end position="333"/>
    </location>
</feature>
<protein>
    <submittedName>
        <fullName evidence="5">Alpha/beta hydrolase family protein</fullName>
    </submittedName>
</protein>
<dbReference type="InterPro" id="IPR029058">
    <property type="entry name" value="AB_hydrolase_fold"/>
</dbReference>
<dbReference type="EMBL" id="CP036278">
    <property type="protein sequence ID" value="QDU55619.1"/>
    <property type="molecule type" value="Genomic_DNA"/>
</dbReference>
<keyword evidence="3" id="KW-0443">Lipid metabolism</keyword>
<keyword evidence="6" id="KW-1185">Reference proteome</keyword>
<dbReference type="PANTHER" id="PTHR10272">
    <property type="entry name" value="PLATELET-ACTIVATING FACTOR ACETYLHYDROLASE"/>
    <property type="match status" value="1"/>
</dbReference>
<proteinExistence type="predicted"/>
<dbReference type="Gene3D" id="3.40.50.1820">
    <property type="entry name" value="alpha/beta hydrolase"/>
    <property type="match status" value="1"/>
</dbReference>
<name>A0A518ALM2_9BACT</name>
<dbReference type="KEGG" id="amuc:Pan181_18120"/>
<evidence type="ECO:0000256" key="2">
    <source>
        <dbReference type="ARBA" id="ARBA00022963"/>
    </source>
</evidence>
<sequence precursor="true">MLLPKLKQVSLVLALGFSAALAQAEGYDPLQVDDLKLPEPIDLTINDTARDREIPVRIYLPVSEKPVPVVLFSHGLGGSCKNNPYLGQHWSARGYVIVFMQHAGSDETVWQDVPRWKIMSAMSSAASGKNIMDRVRDVSVVLDQLTRWNEAAASDPTAAKLAGRLDLDHVGMSGHSFGAVTTQAVAGQAFGGRSLFAESRIDAAVLMSPSTPRRGSASQAFGEVSMPWLLLTGTHDAGRIGDQTPESRQQVYPALPTGGKFQLVLNGAEHSAFGDRELPGDREPRNPNHHKAILATTTAFWDTYLLENQQAKAWIESEQVRQVLESDDKWDIK</sequence>